<dbReference type="RefSeq" id="WP_161097410.1">
    <property type="nucleotide sequence ID" value="NZ_WWCW01000044.1"/>
</dbReference>
<dbReference type="AlphaFoldDB" id="A0A845G4N3"/>
<dbReference type="Proteomes" id="UP000470302">
    <property type="component" value="Unassembled WGS sequence"/>
</dbReference>
<evidence type="ECO:0000313" key="1">
    <source>
        <dbReference type="EMBL" id="MYM88365.1"/>
    </source>
</evidence>
<organism evidence="1 2">
    <name type="scientific">Duganella vulcania</name>
    <dbReference type="NCBI Taxonomy" id="2692166"/>
    <lineage>
        <taxon>Bacteria</taxon>
        <taxon>Pseudomonadati</taxon>
        <taxon>Pseudomonadota</taxon>
        <taxon>Betaproteobacteria</taxon>
        <taxon>Burkholderiales</taxon>
        <taxon>Oxalobacteraceae</taxon>
        <taxon>Telluria group</taxon>
        <taxon>Duganella</taxon>
    </lineage>
</organism>
<protein>
    <submittedName>
        <fullName evidence="1">Uncharacterized protein</fullName>
    </submittedName>
</protein>
<sequence length="155" mass="17561">MRAPSLLLADEAWPYCWLMEISGRKLGVHTRDGWCMQSLGVAHVIDSERMCMHLLPVLELDFQDFSGFLKDAESRFPEYAASIRGFPARSLLRHALSSSVSGYWPARALTWLDNDPLMQDELKAELHLFALNKVMPQGSRQVAKRMVRNLSAVSV</sequence>
<gene>
    <name evidence="1" type="ORF">GTP91_14420</name>
</gene>
<comment type="caution">
    <text evidence="1">The sequence shown here is derived from an EMBL/GenBank/DDBJ whole genome shotgun (WGS) entry which is preliminary data.</text>
</comment>
<reference evidence="1 2" key="1">
    <citation type="submission" date="2020-01" db="EMBL/GenBank/DDBJ databases">
        <title>Novel species isolated from a subtropical stream in China.</title>
        <authorList>
            <person name="Lu H."/>
        </authorList>
    </citation>
    <scope>NUCLEOTIDE SEQUENCE [LARGE SCALE GENOMIC DNA]</scope>
    <source>
        <strain evidence="1 2">FT82W</strain>
    </source>
</reference>
<evidence type="ECO:0000313" key="2">
    <source>
        <dbReference type="Proteomes" id="UP000470302"/>
    </source>
</evidence>
<name>A0A845G4N3_9BURK</name>
<accession>A0A845G4N3</accession>
<dbReference type="EMBL" id="WWCW01000044">
    <property type="protein sequence ID" value="MYM88365.1"/>
    <property type="molecule type" value="Genomic_DNA"/>
</dbReference>
<proteinExistence type="predicted"/>